<reference evidence="6 7" key="1">
    <citation type="journal article" date="2018" name="Front. Microbiol.">
        <title>Hydrolytic Capabilities as a Key to Environmental Success: Chitinolytic and Cellulolytic Acidobacteria From Acidic Sub-arctic Soils and Boreal Peatlands.</title>
        <authorList>
            <person name="Belova S.E."/>
            <person name="Ravin N.V."/>
            <person name="Pankratov T.A."/>
            <person name="Rakitin A.L."/>
            <person name="Ivanova A.A."/>
            <person name="Beletsky A.V."/>
            <person name="Mardanov A.V."/>
            <person name="Sinninghe Damste J.S."/>
            <person name="Dedysh S.N."/>
        </authorList>
    </citation>
    <scope>NUCLEOTIDE SEQUENCE [LARGE SCALE GENOMIC DNA]</scope>
    <source>
        <strain evidence="6 7">SBC82</strain>
    </source>
</reference>
<evidence type="ECO:0000313" key="7">
    <source>
        <dbReference type="Proteomes" id="UP000253606"/>
    </source>
</evidence>
<evidence type="ECO:0000256" key="3">
    <source>
        <dbReference type="ARBA" id="ARBA00023002"/>
    </source>
</evidence>
<sequence>MQTLNRREFLRAAMLAGCGWPFARYLHAARPPSSCVVVGAGLSGLAAAHHLAKRGWKVTVLEARDRPGGRVSSYRFKQAPELVCEMGGEWIGKDQHHILDLCTEMNVTLEPHAFRLWLLLSGQLKSPGWQFSEPARTGWKKFAAAYKHYGPQEFRRLDNYDWYAWLRKIGFTEDDLRIREIIDSTDIGESMRDASALVEAESYAGSDYMNPDDTDEMDYHVKGGNSRLVDAVIARLPAGTVRLNSPVTGIFERSGMVTMATAQGKFTADACIFAAPSSVIPSIHFDPPLPPAKLEAAEQLEYGRIMKTQVLCSKRFWPAENFALMSDETSHEYFHTTQGQAGPMGILCSYAIGDKADVLAAEDEAGRREQMVRDLLAISPDAANAVVTTHSKAWQNDPWVHGAYAVYHPGQWLTLRPLLQRPHGKVLFAGEHLSEDSQGFMDGAVGTGVAAAKALLG</sequence>
<name>A0A2Z5G1W3_9BACT</name>
<feature type="domain" description="Amine oxidase" evidence="5">
    <location>
        <begin position="42"/>
        <end position="456"/>
    </location>
</feature>
<dbReference type="Pfam" id="PF01593">
    <property type="entry name" value="Amino_oxidase"/>
    <property type="match status" value="1"/>
</dbReference>
<dbReference type="InterPro" id="IPR002937">
    <property type="entry name" value="Amino_oxidase"/>
</dbReference>
<feature type="binding site" evidence="4">
    <location>
        <position position="247"/>
    </location>
    <ligand>
        <name>FAD</name>
        <dbReference type="ChEBI" id="CHEBI:57692"/>
    </ligand>
</feature>
<dbReference type="SUPFAM" id="SSF54373">
    <property type="entry name" value="FAD-linked reductases, C-terminal domain"/>
    <property type="match status" value="1"/>
</dbReference>
<comment type="similarity">
    <text evidence="2">Belongs to the flavin monoamine oxidase family.</text>
</comment>
<evidence type="ECO:0000259" key="5">
    <source>
        <dbReference type="Pfam" id="PF01593"/>
    </source>
</evidence>
<feature type="binding site" evidence="4">
    <location>
        <position position="43"/>
    </location>
    <ligand>
        <name>FAD</name>
        <dbReference type="ChEBI" id="CHEBI:57692"/>
    </ligand>
</feature>
<protein>
    <submittedName>
        <fullName evidence="6">Amine oxidase [flavin-containing] A</fullName>
    </submittedName>
</protein>
<dbReference type="PRINTS" id="PR00757">
    <property type="entry name" value="AMINEOXDASEF"/>
</dbReference>
<dbReference type="SUPFAM" id="SSF51905">
    <property type="entry name" value="FAD/NAD(P)-binding domain"/>
    <property type="match status" value="1"/>
</dbReference>
<organism evidence="6 7">
    <name type="scientific">Acidisarcina polymorpha</name>
    <dbReference type="NCBI Taxonomy" id="2211140"/>
    <lineage>
        <taxon>Bacteria</taxon>
        <taxon>Pseudomonadati</taxon>
        <taxon>Acidobacteriota</taxon>
        <taxon>Terriglobia</taxon>
        <taxon>Terriglobales</taxon>
        <taxon>Acidobacteriaceae</taxon>
        <taxon>Acidisarcina</taxon>
    </lineage>
</organism>
<dbReference type="KEGG" id="abas:ACPOL_3783"/>
<evidence type="ECO:0000256" key="2">
    <source>
        <dbReference type="ARBA" id="ARBA00005995"/>
    </source>
</evidence>
<keyword evidence="7" id="KW-1185">Reference proteome</keyword>
<comment type="cofactor">
    <cofactor evidence="1">
        <name>FAD</name>
        <dbReference type="ChEBI" id="CHEBI:57692"/>
    </cofactor>
</comment>
<feature type="binding site" evidence="4">
    <location>
        <begin position="62"/>
        <end position="63"/>
    </location>
    <ligand>
        <name>FAD</name>
        <dbReference type="ChEBI" id="CHEBI:57692"/>
    </ligand>
</feature>
<dbReference type="PANTHER" id="PTHR43563:SF1">
    <property type="entry name" value="AMINE OXIDASE [FLAVIN-CONTAINING] B"/>
    <property type="match status" value="1"/>
</dbReference>
<dbReference type="Gene3D" id="3.50.50.60">
    <property type="entry name" value="FAD/NAD(P)-binding domain"/>
    <property type="match status" value="1"/>
</dbReference>
<proteinExistence type="inferred from homology"/>
<gene>
    <name evidence="6" type="ORF">ACPOL_3783</name>
</gene>
<keyword evidence="3" id="KW-0560">Oxidoreductase</keyword>
<dbReference type="PANTHER" id="PTHR43563">
    <property type="entry name" value="AMINE OXIDASE"/>
    <property type="match status" value="1"/>
</dbReference>
<evidence type="ECO:0000313" key="6">
    <source>
        <dbReference type="EMBL" id="AXC13062.1"/>
    </source>
</evidence>
<dbReference type="InterPro" id="IPR036188">
    <property type="entry name" value="FAD/NAD-bd_sf"/>
</dbReference>
<dbReference type="GO" id="GO:0016491">
    <property type="term" value="F:oxidoreductase activity"/>
    <property type="evidence" value="ECO:0007669"/>
    <property type="project" value="UniProtKB-KW"/>
</dbReference>
<dbReference type="Proteomes" id="UP000253606">
    <property type="component" value="Chromosome"/>
</dbReference>
<dbReference type="InterPro" id="IPR050703">
    <property type="entry name" value="Flavin_MAO"/>
</dbReference>
<evidence type="ECO:0000256" key="1">
    <source>
        <dbReference type="ARBA" id="ARBA00001974"/>
    </source>
</evidence>
<dbReference type="AlphaFoldDB" id="A0A2Z5G1W3"/>
<dbReference type="EMBL" id="CP030840">
    <property type="protein sequence ID" value="AXC13062.1"/>
    <property type="molecule type" value="Genomic_DNA"/>
</dbReference>
<dbReference type="InterPro" id="IPR001613">
    <property type="entry name" value="Flavin_amine_oxidase"/>
</dbReference>
<accession>A0A2Z5G1W3</accession>
<evidence type="ECO:0000256" key="4">
    <source>
        <dbReference type="PIRSR" id="PIRSR601613-1"/>
    </source>
</evidence>